<evidence type="ECO:0000256" key="2">
    <source>
        <dbReference type="ARBA" id="ARBA00023157"/>
    </source>
</evidence>
<feature type="domain" description="C-type lectin" evidence="3">
    <location>
        <begin position="2"/>
        <end position="117"/>
    </location>
</feature>
<dbReference type="InterPro" id="IPR016187">
    <property type="entry name" value="CTDL_fold"/>
</dbReference>
<dbReference type="Gene3D" id="3.10.100.10">
    <property type="entry name" value="Mannose-Binding Protein A, subunit A"/>
    <property type="match status" value="1"/>
</dbReference>
<keyword evidence="1" id="KW-0430">Lectin</keyword>
<dbReference type="GO" id="GO:0030246">
    <property type="term" value="F:carbohydrate binding"/>
    <property type="evidence" value="ECO:0007669"/>
    <property type="project" value="UniProtKB-KW"/>
</dbReference>
<dbReference type="PROSITE" id="PS00615">
    <property type="entry name" value="C_TYPE_LECTIN_1"/>
    <property type="match status" value="1"/>
</dbReference>
<dbReference type="PROSITE" id="PS50041">
    <property type="entry name" value="C_TYPE_LECTIN_2"/>
    <property type="match status" value="1"/>
</dbReference>
<dbReference type="InterPro" id="IPR016186">
    <property type="entry name" value="C-type_lectin-like/link_sf"/>
</dbReference>
<dbReference type="Proteomes" id="UP000472271">
    <property type="component" value="Chromosome 1"/>
</dbReference>
<organism evidence="4 5">
    <name type="scientific">Sphaeramia orbicularis</name>
    <name type="common">orbiculate cardinalfish</name>
    <dbReference type="NCBI Taxonomy" id="375764"/>
    <lineage>
        <taxon>Eukaryota</taxon>
        <taxon>Metazoa</taxon>
        <taxon>Chordata</taxon>
        <taxon>Craniata</taxon>
        <taxon>Vertebrata</taxon>
        <taxon>Euteleostomi</taxon>
        <taxon>Actinopterygii</taxon>
        <taxon>Neopterygii</taxon>
        <taxon>Teleostei</taxon>
        <taxon>Neoteleostei</taxon>
        <taxon>Acanthomorphata</taxon>
        <taxon>Gobiaria</taxon>
        <taxon>Kurtiformes</taxon>
        <taxon>Apogonoidei</taxon>
        <taxon>Apogonidae</taxon>
        <taxon>Apogoninae</taxon>
        <taxon>Sphaeramia</taxon>
    </lineage>
</organism>
<dbReference type="SUPFAM" id="SSF56436">
    <property type="entry name" value="C-type lectin-like"/>
    <property type="match status" value="1"/>
</dbReference>
<dbReference type="Pfam" id="PF00059">
    <property type="entry name" value="Lectin_C"/>
    <property type="match status" value="1"/>
</dbReference>
<reference evidence="4" key="1">
    <citation type="submission" date="2019-06" db="EMBL/GenBank/DDBJ databases">
        <authorList>
            <consortium name="Wellcome Sanger Institute Data Sharing"/>
        </authorList>
    </citation>
    <scope>NUCLEOTIDE SEQUENCE [LARGE SCALE GENOMIC DNA]</scope>
</reference>
<dbReference type="AlphaFoldDB" id="A0A672Y2Z3"/>
<gene>
    <name evidence="4" type="primary">LOC115421799</name>
</gene>
<protein>
    <recommendedName>
        <fullName evidence="3">C-type lectin domain-containing protein</fullName>
    </recommendedName>
</protein>
<dbReference type="InterPro" id="IPR018378">
    <property type="entry name" value="C-type_lectin_CS"/>
</dbReference>
<evidence type="ECO:0000259" key="3">
    <source>
        <dbReference type="PROSITE" id="PS50041"/>
    </source>
</evidence>
<keyword evidence="5" id="KW-1185">Reference proteome</keyword>
<keyword evidence="2" id="KW-1015">Disulfide bond</keyword>
<sequence length="121" mass="14107">MFDSSCYYISTQRKTWDDSRRDCLQRGADLVVIGNRQEQAFLTGFTEVAWVGMTDRRREGRFVWVDRTPVNRNQLQWARGQPDNSNGAEDCGDLYTRIDFIGLNDSACTTLRQWICERKLS</sequence>
<dbReference type="InterPro" id="IPR033989">
    <property type="entry name" value="CD209-like_CTLD"/>
</dbReference>
<dbReference type="Ensembl" id="ENSSORT00005000038.1">
    <property type="protein sequence ID" value="ENSSORP00005000038.1"/>
    <property type="gene ID" value="ENSSORG00005000023.1"/>
</dbReference>
<dbReference type="SMART" id="SM00034">
    <property type="entry name" value="CLECT"/>
    <property type="match status" value="1"/>
</dbReference>
<name>A0A672Y2Z3_9TELE</name>
<proteinExistence type="predicted"/>
<dbReference type="InterPro" id="IPR001304">
    <property type="entry name" value="C-type_lectin-like"/>
</dbReference>
<accession>A0A672Y2Z3</accession>
<dbReference type="PANTHER" id="PTHR22803">
    <property type="entry name" value="MANNOSE, PHOSPHOLIPASE, LECTIN RECEPTOR RELATED"/>
    <property type="match status" value="1"/>
</dbReference>
<reference evidence="4" key="2">
    <citation type="submission" date="2025-05" db="UniProtKB">
        <authorList>
            <consortium name="Ensembl"/>
        </authorList>
    </citation>
    <scope>IDENTIFICATION</scope>
</reference>
<dbReference type="InterPro" id="IPR050111">
    <property type="entry name" value="C-type_lectin/snaclec_domain"/>
</dbReference>
<evidence type="ECO:0000256" key="1">
    <source>
        <dbReference type="ARBA" id="ARBA00022734"/>
    </source>
</evidence>
<dbReference type="Ensembl" id="ENSSORT00005000037.1">
    <property type="protein sequence ID" value="ENSSORP00005000037.1"/>
    <property type="gene ID" value="ENSSORG00005000022.1"/>
</dbReference>
<evidence type="ECO:0000313" key="4">
    <source>
        <dbReference type="Ensembl" id="ENSSORP00005000038.1"/>
    </source>
</evidence>
<evidence type="ECO:0000313" key="5">
    <source>
        <dbReference type="Proteomes" id="UP000472271"/>
    </source>
</evidence>
<dbReference type="CDD" id="cd03590">
    <property type="entry name" value="CLECT_DC-SIGN_like"/>
    <property type="match status" value="1"/>
</dbReference>